<dbReference type="AlphaFoldDB" id="A0A177AYV3"/>
<name>A0A177AYV3_9BILA</name>
<dbReference type="EMBL" id="LWCA01000718">
    <property type="protein sequence ID" value="OAF67217.1"/>
    <property type="molecule type" value="Genomic_DNA"/>
</dbReference>
<keyword evidence="2" id="KW-1185">Reference proteome</keyword>
<protein>
    <submittedName>
        <fullName evidence="1">Uncharacterized protein</fullName>
    </submittedName>
</protein>
<accession>A0A177AYV3</accession>
<reference evidence="1 2" key="1">
    <citation type="submission" date="2016-04" db="EMBL/GenBank/DDBJ databases">
        <title>The genome of Intoshia linei affirms orthonectids as highly simplified spiralians.</title>
        <authorList>
            <person name="Mikhailov K.V."/>
            <person name="Slusarev G.S."/>
            <person name="Nikitin M.A."/>
            <person name="Logacheva M.D."/>
            <person name="Penin A."/>
            <person name="Aleoshin V."/>
            <person name="Panchin Y.V."/>
        </authorList>
    </citation>
    <scope>NUCLEOTIDE SEQUENCE [LARGE SCALE GENOMIC DNA]</scope>
    <source>
        <strain evidence="1">Intl2013</strain>
        <tissue evidence="1">Whole animal</tissue>
    </source>
</reference>
<sequence length="140" mass="16804">MTKLLKIQENKKKVYEYKQGYVWNCDKTGLYYKRESKKTLATSEIEGIVIDSSTDENSTSEELDHISLTHRITYDETIMHIHNLENFFTEIIPKLMDEIFTIKEIIYTNLKKEEPSNIDYIIRKYYHITCNYYHIDSEMV</sequence>
<evidence type="ECO:0000313" key="2">
    <source>
        <dbReference type="Proteomes" id="UP000078046"/>
    </source>
</evidence>
<evidence type="ECO:0000313" key="1">
    <source>
        <dbReference type="EMBL" id="OAF67217.1"/>
    </source>
</evidence>
<organism evidence="1 2">
    <name type="scientific">Intoshia linei</name>
    <dbReference type="NCBI Taxonomy" id="1819745"/>
    <lineage>
        <taxon>Eukaryota</taxon>
        <taxon>Metazoa</taxon>
        <taxon>Spiralia</taxon>
        <taxon>Lophotrochozoa</taxon>
        <taxon>Mesozoa</taxon>
        <taxon>Orthonectida</taxon>
        <taxon>Rhopaluridae</taxon>
        <taxon>Intoshia</taxon>
    </lineage>
</organism>
<gene>
    <name evidence="1" type="ORF">A3Q56_05050</name>
</gene>
<dbReference type="Proteomes" id="UP000078046">
    <property type="component" value="Unassembled WGS sequence"/>
</dbReference>
<comment type="caution">
    <text evidence="1">The sequence shown here is derived from an EMBL/GenBank/DDBJ whole genome shotgun (WGS) entry which is preliminary data.</text>
</comment>
<proteinExistence type="predicted"/>